<gene>
    <name evidence="1" type="ORF">J1N35_040985</name>
</gene>
<keyword evidence="2" id="KW-1185">Reference proteome</keyword>
<organism evidence="1 2">
    <name type="scientific">Gossypium stocksii</name>
    <dbReference type="NCBI Taxonomy" id="47602"/>
    <lineage>
        <taxon>Eukaryota</taxon>
        <taxon>Viridiplantae</taxon>
        <taxon>Streptophyta</taxon>
        <taxon>Embryophyta</taxon>
        <taxon>Tracheophyta</taxon>
        <taxon>Spermatophyta</taxon>
        <taxon>Magnoliopsida</taxon>
        <taxon>eudicotyledons</taxon>
        <taxon>Gunneridae</taxon>
        <taxon>Pentapetalae</taxon>
        <taxon>rosids</taxon>
        <taxon>malvids</taxon>
        <taxon>Malvales</taxon>
        <taxon>Malvaceae</taxon>
        <taxon>Malvoideae</taxon>
        <taxon>Gossypium</taxon>
    </lineage>
</organism>
<accession>A0A9D3UEM5</accession>
<reference evidence="1 2" key="1">
    <citation type="journal article" date="2021" name="Plant Biotechnol. J.">
        <title>Multi-omics assisted identification of the key and species-specific regulatory components of drought-tolerant mechanisms in Gossypium stocksii.</title>
        <authorList>
            <person name="Yu D."/>
            <person name="Ke L."/>
            <person name="Zhang D."/>
            <person name="Wu Y."/>
            <person name="Sun Y."/>
            <person name="Mei J."/>
            <person name="Sun J."/>
            <person name="Sun Y."/>
        </authorList>
    </citation>
    <scope>NUCLEOTIDE SEQUENCE [LARGE SCALE GENOMIC DNA]</scope>
    <source>
        <strain evidence="2">cv. E1</strain>
        <tissue evidence="1">Leaf</tissue>
    </source>
</reference>
<dbReference type="Proteomes" id="UP000828251">
    <property type="component" value="Unassembled WGS sequence"/>
</dbReference>
<proteinExistence type="predicted"/>
<evidence type="ECO:0000313" key="1">
    <source>
        <dbReference type="EMBL" id="KAH1039242.1"/>
    </source>
</evidence>
<dbReference type="AlphaFoldDB" id="A0A9D3UEM5"/>
<sequence>MLSVDPNVAHASEFPKSPKIIPSHRLVTNFESEELFVGQQFVNKEEYVFVIKRYSMEVSVDYKVTVFKPTLYIGKCWMLQQVATEGYKLHLSKGHNYGKFENL</sequence>
<evidence type="ECO:0000313" key="2">
    <source>
        <dbReference type="Proteomes" id="UP000828251"/>
    </source>
</evidence>
<protein>
    <submittedName>
        <fullName evidence="1">Uncharacterized protein</fullName>
    </submittedName>
</protein>
<dbReference type="OrthoDB" id="10464044at2759"/>
<comment type="caution">
    <text evidence="1">The sequence shown here is derived from an EMBL/GenBank/DDBJ whole genome shotgun (WGS) entry which is preliminary data.</text>
</comment>
<name>A0A9D3UEM5_9ROSI</name>
<dbReference type="EMBL" id="JAIQCV010000012">
    <property type="protein sequence ID" value="KAH1039242.1"/>
    <property type="molecule type" value="Genomic_DNA"/>
</dbReference>